<dbReference type="AlphaFoldDB" id="A0A6V7UVF8"/>
<protein>
    <recommendedName>
        <fullName evidence="1">Syndetin C-terminal domain-containing protein</fullName>
    </recommendedName>
</protein>
<feature type="domain" description="Syndetin C-terminal" evidence="1">
    <location>
        <begin position="173"/>
        <end position="399"/>
    </location>
</feature>
<dbReference type="PANTHER" id="PTHR13258">
    <property type="entry name" value="SYNDETIN"/>
    <property type="match status" value="1"/>
</dbReference>
<dbReference type="GO" id="GO:0000149">
    <property type="term" value="F:SNARE binding"/>
    <property type="evidence" value="ECO:0007669"/>
    <property type="project" value="TreeGrafter"/>
</dbReference>
<dbReference type="GO" id="GO:0005829">
    <property type="term" value="C:cytosol"/>
    <property type="evidence" value="ECO:0007669"/>
    <property type="project" value="GOC"/>
</dbReference>
<dbReference type="Proteomes" id="UP000580250">
    <property type="component" value="Unassembled WGS sequence"/>
</dbReference>
<accession>A0A6V7UVF8</accession>
<dbReference type="InterPro" id="IPR019514">
    <property type="entry name" value="Syndetin_C"/>
</dbReference>
<dbReference type="GO" id="GO:0042147">
    <property type="term" value="P:retrograde transport, endosome to Golgi"/>
    <property type="evidence" value="ECO:0007669"/>
    <property type="project" value="InterPro"/>
</dbReference>
<dbReference type="Pfam" id="PF10474">
    <property type="entry name" value="Syndetin_C"/>
    <property type="match status" value="1"/>
</dbReference>
<dbReference type="InterPro" id="IPR040047">
    <property type="entry name" value="VPS50"/>
</dbReference>
<dbReference type="GO" id="GO:0032456">
    <property type="term" value="P:endocytic recycling"/>
    <property type="evidence" value="ECO:0007669"/>
    <property type="project" value="InterPro"/>
</dbReference>
<dbReference type="PANTHER" id="PTHR13258:SF0">
    <property type="entry name" value="SYNDETIN"/>
    <property type="match status" value="1"/>
</dbReference>
<gene>
    <name evidence="2" type="ORF">MENT_LOCUS17831</name>
</gene>
<evidence type="ECO:0000313" key="3">
    <source>
        <dbReference type="Proteomes" id="UP000580250"/>
    </source>
</evidence>
<dbReference type="EMBL" id="CAJEWN010000117">
    <property type="protein sequence ID" value="CAD2166430.1"/>
    <property type="molecule type" value="Genomic_DNA"/>
</dbReference>
<evidence type="ECO:0000313" key="2">
    <source>
        <dbReference type="EMBL" id="CAD2166430.1"/>
    </source>
</evidence>
<reference evidence="2 3" key="1">
    <citation type="submission" date="2020-08" db="EMBL/GenBank/DDBJ databases">
        <authorList>
            <person name="Koutsovoulos G."/>
            <person name="Danchin GJ E."/>
        </authorList>
    </citation>
    <scope>NUCLEOTIDE SEQUENCE [LARGE SCALE GENOMIC DNA]</scope>
</reference>
<comment type="caution">
    <text evidence="2">The sequence shown here is derived from an EMBL/GenBank/DDBJ whole genome shotgun (WGS) entry which is preliminary data.</text>
</comment>
<proteinExistence type="predicted"/>
<sequence length="425" mass="48298">MDFVLIENSTTFDVFPTLEQINSSPSHSCDSKFSNSLSCDSPEDELDSIQLLQDKSMPNLCNTALNILRIIGKYLRMAKILKSTAEQVFDAILQLFYYFVYSVLYKYFCLDVQIQQQQQDFGTIFASLRLRQFMDNVQNIYFCQTNGDSLTDEIPHLPAIPNLSPDLNNNEALFSLAERIIGVESTTFLSKQMELLRPALETLVIDKKRGQDLENFFNTLPATSDLLEATLGCVAVKSLQSAQILQQISSIDWNISEIPSEHSNYVYSILKEFESSKEILCKLSVYVHISEEVNFMIWSMMSMCTVRLLVRGYSESNKCSNEGRALQLMDVEHLFKKLEELIGLRPFPHRLYVENYVKAFFLPSDELNEWIVRHTEYTLSQTGALLNASISNAPSATKKAVTMSRIMVNLLDASGISDGSNSFFH</sequence>
<dbReference type="OrthoDB" id="10263345at2759"/>
<dbReference type="GO" id="GO:1990745">
    <property type="term" value="C:EARP complex"/>
    <property type="evidence" value="ECO:0007669"/>
    <property type="project" value="InterPro"/>
</dbReference>
<organism evidence="2 3">
    <name type="scientific">Meloidogyne enterolobii</name>
    <name type="common">Root-knot nematode worm</name>
    <name type="synonym">Meloidogyne mayaguensis</name>
    <dbReference type="NCBI Taxonomy" id="390850"/>
    <lineage>
        <taxon>Eukaryota</taxon>
        <taxon>Metazoa</taxon>
        <taxon>Ecdysozoa</taxon>
        <taxon>Nematoda</taxon>
        <taxon>Chromadorea</taxon>
        <taxon>Rhabditida</taxon>
        <taxon>Tylenchina</taxon>
        <taxon>Tylenchomorpha</taxon>
        <taxon>Tylenchoidea</taxon>
        <taxon>Meloidogynidae</taxon>
        <taxon>Meloidogyninae</taxon>
        <taxon>Meloidogyne</taxon>
    </lineage>
</organism>
<name>A0A6V7UVF8_MELEN</name>
<evidence type="ECO:0000259" key="1">
    <source>
        <dbReference type="Pfam" id="PF10474"/>
    </source>
</evidence>